<sequence>MTRTKVVKRLIALSLLLLLSINLHISAKECSPWVAKAISIQGNVEKRSFSNKKSSEWLPIKRDDELCAGEIVRVKQNSRAALILRNDTILRLNQNTTMTLSGFSDEQSNWINLEKGIAHFIARIKQSFKVITPFVNAAVEGTEFVISVNSTQSEVTVFEGIVRAKNKLGEITLTGGQTAIATKTTPPTVIIKINPRNAVQWSLYYPAIINYKNIQFDNDEYNYKNKSIIEKSVIEAQKGNIVNAIALIDLIETTPKNTALQIYKATLYLSVGRTSLSQEIILSTLKIQAHNPQAIALQSIIATVQNNKIKALKLAKQASSIAPSAYQPAMALSYAYQSMFDIDSALSTIQSSIKKNNDNALLWTRLSELNLMKGNLDNALISAKKAIILNPKLSKTQTTLGFAYLSQVKINQAKKSFKKAINIDDTDPLSHLGLGLAIIHLGKLSLGRQHIEFAATLDPNNALIRSYLGKAYYEEKREQLATTQFDMAKNLDPLDPTAYFYSAIQKQSLNRPVEALFDLDKSIELNNNRAIYRSSFLLDQDEAARSVSLARIYSDIGFDDLALREGWKSTINDPTNNSAHRFLADSYSNLPKQDIARVSELLQAQLLQALNLNPIQPQLAFSNLGILNGTGPSESAFSEYNQMFTRNNINFQLNAILGAQNTIGNDFVISGLKNLVSYSFGQFHYKTKGYRPNNDLTHDIYNAFIQFQATTNFNIQFENRIRKTASGDLQQTFDLNNYKENKRRDIKTETNRFGFKYKSTIDQTLIASFINNERTITESDFSIIPGPPFDVKNTATANNDLSGKSREVQYIYNPSFIKMIFGFSNINLKHTEDRNLIQSILPPGPSATTSNPSSLNKDAIYSTAYLYFNITSFENALVTLGFSYDDYKIVKYKNKKLNPKLGIQYKFNPNTLLRVAALSSVKRPITTNQTIEPTNILGFNQFYDDLRGAEITSYGVALDHTFSKYIKASISPGWRSLNVPVFINSNSDSFDHYDEQTVNSFISYIINKHLSFSIKYNTELLERSASNVDSSQPLKLRTSQIPISLNYSNPNGISFYMSSINIDQVYKDNISITQSENFWTTNFSLSYRLSKRAGILSLGINNIFDQNFNFYGVNFTGEPKLAQYLPERSVNIRINTTF</sequence>
<dbReference type="GO" id="GO:0009279">
    <property type="term" value="C:cell outer membrane"/>
    <property type="evidence" value="ECO:0007669"/>
    <property type="project" value="UniProtKB-SubCell"/>
</dbReference>
<accession>A0A3B0ZEI9</accession>
<dbReference type="Gene3D" id="1.25.40.10">
    <property type="entry name" value="Tetratricopeptide repeat domain"/>
    <property type="match status" value="1"/>
</dbReference>
<dbReference type="Pfam" id="PF04773">
    <property type="entry name" value="FecR"/>
    <property type="match status" value="1"/>
</dbReference>
<dbReference type="InterPro" id="IPR019734">
    <property type="entry name" value="TPR_rpt"/>
</dbReference>
<dbReference type="AlphaFoldDB" id="A0A3B0ZEI9"/>
<evidence type="ECO:0000259" key="4">
    <source>
        <dbReference type="Pfam" id="PF04773"/>
    </source>
</evidence>
<evidence type="ECO:0000256" key="2">
    <source>
        <dbReference type="ARBA" id="ARBA00023136"/>
    </source>
</evidence>
<evidence type="ECO:0000256" key="1">
    <source>
        <dbReference type="ARBA" id="ARBA00004442"/>
    </source>
</evidence>
<dbReference type="Gene3D" id="2.60.120.1440">
    <property type="match status" value="1"/>
</dbReference>
<keyword evidence="2" id="KW-0472">Membrane</keyword>
<gene>
    <name evidence="5" type="ORF">MNBD_GAMMA22-1534</name>
</gene>
<organism evidence="5">
    <name type="scientific">hydrothermal vent metagenome</name>
    <dbReference type="NCBI Taxonomy" id="652676"/>
    <lineage>
        <taxon>unclassified sequences</taxon>
        <taxon>metagenomes</taxon>
        <taxon>ecological metagenomes</taxon>
    </lineage>
</organism>
<keyword evidence="3" id="KW-0998">Cell outer membrane</keyword>
<dbReference type="Gene3D" id="2.40.170.20">
    <property type="entry name" value="TonB-dependent receptor, beta-barrel domain"/>
    <property type="match status" value="1"/>
</dbReference>
<dbReference type="SUPFAM" id="SSF48452">
    <property type="entry name" value="TPR-like"/>
    <property type="match status" value="2"/>
</dbReference>
<dbReference type="InterPro" id="IPR006860">
    <property type="entry name" value="FecR"/>
</dbReference>
<protein>
    <recommendedName>
        <fullName evidence="4">FecR protein domain-containing protein</fullName>
    </recommendedName>
</protein>
<evidence type="ECO:0000313" key="5">
    <source>
        <dbReference type="EMBL" id="VAW91845.1"/>
    </source>
</evidence>
<dbReference type="PROSITE" id="PS50005">
    <property type="entry name" value="TPR"/>
    <property type="match status" value="2"/>
</dbReference>
<dbReference type="SMART" id="SM00028">
    <property type="entry name" value="TPR"/>
    <property type="match status" value="6"/>
</dbReference>
<comment type="subcellular location">
    <subcellularLocation>
        <location evidence="1">Cell outer membrane</location>
    </subcellularLocation>
</comment>
<proteinExistence type="predicted"/>
<dbReference type="InterPro" id="IPR011990">
    <property type="entry name" value="TPR-like_helical_dom_sf"/>
</dbReference>
<dbReference type="EMBL" id="UOFS01000007">
    <property type="protein sequence ID" value="VAW91845.1"/>
    <property type="molecule type" value="Genomic_DNA"/>
</dbReference>
<dbReference type="SUPFAM" id="SSF56935">
    <property type="entry name" value="Porins"/>
    <property type="match status" value="1"/>
</dbReference>
<evidence type="ECO:0000256" key="3">
    <source>
        <dbReference type="ARBA" id="ARBA00023237"/>
    </source>
</evidence>
<dbReference type="InterPro" id="IPR036942">
    <property type="entry name" value="Beta-barrel_TonB_sf"/>
</dbReference>
<dbReference type="PANTHER" id="PTHR38731">
    <property type="entry name" value="LIPL45-RELATED LIPOPROTEIN-RELATED"/>
    <property type="match status" value="1"/>
</dbReference>
<reference evidence="5" key="1">
    <citation type="submission" date="2018-06" db="EMBL/GenBank/DDBJ databases">
        <authorList>
            <person name="Zhirakovskaya E."/>
        </authorList>
    </citation>
    <scope>NUCLEOTIDE SEQUENCE</scope>
</reference>
<name>A0A3B0ZEI9_9ZZZZ</name>
<feature type="domain" description="FecR protein" evidence="4">
    <location>
        <begin position="72"/>
        <end position="163"/>
    </location>
</feature>